<gene>
    <name evidence="3" type="ORF">OH76DRAFT_1352206</name>
</gene>
<dbReference type="InterPro" id="IPR031728">
    <property type="entry name" value="GlcAase_C"/>
</dbReference>
<dbReference type="GO" id="GO:0016787">
    <property type="term" value="F:hydrolase activity"/>
    <property type="evidence" value="ECO:0007669"/>
    <property type="project" value="UniProtKB-KW"/>
</dbReference>
<dbReference type="Pfam" id="PF16862">
    <property type="entry name" value="Glyco_hydro_79C"/>
    <property type="match status" value="1"/>
</dbReference>
<dbReference type="PANTHER" id="PTHR36183">
    <property type="entry name" value="BETA-GLUCURONIDASE"/>
    <property type="match status" value="1"/>
</dbReference>
<reference evidence="3 4" key="1">
    <citation type="journal article" date="2018" name="Biotechnol. Biofuels">
        <title>Integrative visual omics of the white-rot fungus Polyporus brumalis exposes the biotechnological potential of its oxidative enzymes for delignifying raw plant biomass.</title>
        <authorList>
            <person name="Miyauchi S."/>
            <person name="Rancon A."/>
            <person name="Drula E."/>
            <person name="Hage H."/>
            <person name="Chaduli D."/>
            <person name="Favel A."/>
            <person name="Grisel S."/>
            <person name="Henrissat B."/>
            <person name="Herpoel-Gimbert I."/>
            <person name="Ruiz-Duenas F.J."/>
            <person name="Chevret D."/>
            <person name="Hainaut M."/>
            <person name="Lin J."/>
            <person name="Wang M."/>
            <person name="Pangilinan J."/>
            <person name="Lipzen A."/>
            <person name="Lesage-Meessen L."/>
            <person name="Navarro D."/>
            <person name="Riley R."/>
            <person name="Grigoriev I.V."/>
            <person name="Zhou S."/>
            <person name="Raouche S."/>
            <person name="Rosso M.N."/>
        </authorList>
    </citation>
    <scope>NUCLEOTIDE SEQUENCE [LARGE SCALE GENOMIC DNA]</scope>
    <source>
        <strain evidence="3 4">BRFM 1820</strain>
    </source>
</reference>
<keyword evidence="4" id="KW-1185">Reference proteome</keyword>
<keyword evidence="1" id="KW-0732">Signal</keyword>
<protein>
    <submittedName>
        <fullName evidence="3">Glycoside hydrolase family 79 protein</fullName>
    </submittedName>
</protein>
<dbReference type="EMBL" id="KZ857411">
    <property type="protein sequence ID" value="RDX48531.1"/>
    <property type="molecule type" value="Genomic_DNA"/>
</dbReference>
<evidence type="ECO:0000259" key="2">
    <source>
        <dbReference type="Pfam" id="PF16862"/>
    </source>
</evidence>
<proteinExistence type="predicted"/>
<dbReference type="Gene3D" id="2.60.40.1180">
    <property type="entry name" value="Golgi alpha-mannosidase II"/>
    <property type="match status" value="1"/>
</dbReference>
<dbReference type="InterPro" id="IPR013780">
    <property type="entry name" value="Glyco_hydro_b"/>
</dbReference>
<dbReference type="PANTHER" id="PTHR36183:SF2">
    <property type="entry name" value="BETA-GLUCURONIDASE C-TERMINAL DOMAIN-CONTAINING PROTEIN"/>
    <property type="match status" value="1"/>
</dbReference>
<accession>A0A371D7L7</accession>
<dbReference type="OrthoDB" id="2796951at2759"/>
<dbReference type="InterPro" id="IPR052974">
    <property type="entry name" value="GH79_Enzymes"/>
</dbReference>
<dbReference type="Proteomes" id="UP000256964">
    <property type="component" value="Unassembled WGS sequence"/>
</dbReference>
<sequence length="520" mass="55205">MIVPLSIIATAIALPIIVTAVNVSVPLAPPSGAQTLSPTLVSFSIEQDNWPDWTGTDSRNEFVHTALLNYAALTGHPPNIRVGANSEDHTFFSPTVTINEDQFPPPNTVTPYPEASTITVGDEYYQLSRFLPSGTHMTWGVNFGADNVTNAVNMVKSIIKAFKTPSVTSSGVVLDLIEVGNEADLYKNNGLRPSNWTVNQYVPDWISVAGPVAQAAGITGRNGSVSLQGAAFAGQGFTPRQIFNLGILNSAPGKDISVISQHRYSAAFCDGGSFPLVSFMSKSTIRSNLTIFNADIAATHAQGLRYILGETNSIACHGAPGVSNTAGIALWMIDYTLQASTLGMEQAFFHEGVGYKYNFIQPITLNRSIIDNSPLNPPQPPHVQPVYYGGLVVNTLVGSTGSSRIVELSVSDSNVSGYAAFEGGKLVRAVFINLHPWLASSTGTRPSVHIDFAFTGGSKSGNATARRFLIQHADDTANVTWAGQSFETASGLPSGSVVRESVVLSKGLDLPATEAVLVDF</sequence>
<evidence type="ECO:0000313" key="3">
    <source>
        <dbReference type="EMBL" id="RDX48531.1"/>
    </source>
</evidence>
<keyword evidence="3" id="KW-0378">Hydrolase</keyword>
<dbReference type="Gene3D" id="3.20.20.80">
    <property type="entry name" value="Glycosidases"/>
    <property type="match status" value="1"/>
</dbReference>
<dbReference type="SUPFAM" id="SSF51445">
    <property type="entry name" value="(Trans)glycosidases"/>
    <property type="match status" value="1"/>
</dbReference>
<name>A0A371D7L7_9APHY</name>
<dbReference type="InterPro" id="IPR017853">
    <property type="entry name" value="GH"/>
</dbReference>
<organism evidence="3 4">
    <name type="scientific">Lentinus brumalis</name>
    <dbReference type="NCBI Taxonomy" id="2498619"/>
    <lineage>
        <taxon>Eukaryota</taxon>
        <taxon>Fungi</taxon>
        <taxon>Dikarya</taxon>
        <taxon>Basidiomycota</taxon>
        <taxon>Agaricomycotina</taxon>
        <taxon>Agaricomycetes</taxon>
        <taxon>Polyporales</taxon>
        <taxon>Polyporaceae</taxon>
        <taxon>Lentinus</taxon>
    </lineage>
</organism>
<dbReference type="AlphaFoldDB" id="A0A371D7L7"/>
<evidence type="ECO:0000313" key="4">
    <source>
        <dbReference type="Proteomes" id="UP000256964"/>
    </source>
</evidence>
<feature type="domain" description="Beta-glucuronidase C-terminal" evidence="2">
    <location>
        <begin position="417"/>
        <end position="517"/>
    </location>
</feature>
<evidence type="ECO:0000256" key="1">
    <source>
        <dbReference type="SAM" id="SignalP"/>
    </source>
</evidence>
<feature type="signal peptide" evidence="1">
    <location>
        <begin position="1"/>
        <end position="20"/>
    </location>
</feature>
<feature type="chain" id="PRO_5017026385" evidence="1">
    <location>
        <begin position="21"/>
        <end position="520"/>
    </location>
</feature>